<keyword evidence="2" id="KW-1185">Reference proteome</keyword>
<dbReference type="OrthoDB" id="2379842at2759"/>
<proteinExistence type="predicted"/>
<dbReference type="InParanoid" id="A0A167PMV4"/>
<dbReference type="RefSeq" id="XP_018296268.1">
    <property type="nucleotide sequence ID" value="XM_018430384.1"/>
</dbReference>
<dbReference type="AlphaFoldDB" id="A0A167PMV4"/>
<accession>A0A167PMV4</accession>
<dbReference type="VEuPathDB" id="FungiDB:PHYBLDRAFT_140329"/>
<protein>
    <submittedName>
        <fullName evidence="1">Uncharacterized protein</fullName>
    </submittedName>
</protein>
<name>A0A167PMV4_PHYB8</name>
<dbReference type="Proteomes" id="UP000077315">
    <property type="component" value="Unassembled WGS sequence"/>
</dbReference>
<dbReference type="GeneID" id="28991290"/>
<evidence type="ECO:0000313" key="1">
    <source>
        <dbReference type="EMBL" id="OAD78228.1"/>
    </source>
</evidence>
<evidence type="ECO:0000313" key="2">
    <source>
        <dbReference type="Proteomes" id="UP000077315"/>
    </source>
</evidence>
<organism evidence="1 2">
    <name type="scientific">Phycomyces blakesleeanus (strain ATCC 8743b / DSM 1359 / FGSC 10004 / NBRC 33097 / NRRL 1555)</name>
    <dbReference type="NCBI Taxonomy" id="763407"/>
    <lineage>
        <taxon>Eukaryota</taxon>
        <taxon>Fungi</taxon>
        <taxon>Fungi incertae sedis</taxon>
        <taxon>Mucoromycota</taxon>
        <taxon>Mucoromycotina</taxon>
        <taxon>Mucoromycetes</taxon>
        <taxon>Mucorales</taxon>
        <taxon>Phycomycetaceae</taxon>
        <taxon>Phycomyces</taxon>
    </lineage>
</organism>
<dbReference type="EMBL" id="KV440973">
    <property type="protein sequence ID" value="OAD78228.1"/>
    <property type="molecule type" value="Genomic_DNA"/>
</dbReference>
<reference evidence="2" key="1">
    <citation type="submission" date="2015-06" db="EMBL/GenBank/DDBJ databases">
        <title>Expansion of signal transduction pathways in fungi by whole-genome duplication.</title>
        <authorList>
            <consortium name="DOE Joint Genome Institute"/>
            <person name="Corrochano L.M."/>
            <person name="Kuo A."/>
            <person name="Marcet-Houben M."/>
            <person name="Polaino S."/>
            <person name="Salamov A."/>
            <person name="Villalobos J.M."/>
            <person name="Alvarez M.I."/>
            <person name="Avalos J."/>
            <person name="Benito E.P."/>
            <person name="Benoit I."/>
            <person name="Burger G."/>
            <person name="Camino L.P."/>
            <person name="Canovas D."/>
            <person name="Cerda-Olmedo E."/>
            <person name="Cheng J.-F."/>
            <person name="Dominguez A."/>
            <person name="Elias M."/>
            <person name="Eslava A.P."/>
            <person name="Glaser F."/>
            <person name="Grimwood J."/>
            <person name="Gutierrez G."/>
            <person name="Heitman J."/>
            <person name="Henrissat B."/>
            <person name="Iturriaga E.A."/>
            <person name="Lang B.F."/>
            <person name="Lavin J.L."/>
            <person name="Lee S."/>
            <person name="Li W."/>
            <person name="Lindquist E."/>
            <person name="Lopez-Garcia S."/>
            <person name="Luque E.M."/>
            <person name="Marcos A.T."/>
            <person name="Martin J."/>
            <person name="McCluskey K."/>
            <person name="Medina H.R."/>
            <person name="Miralles-Duran A."/>
            <person name="Miyazaki A."/>
            <person name="Munoz-Torres E."/>
            <person name="Oguiza J.A."/>
            <person name="Ohm R."/>
            <person name="Olmedo M."/>
            <person name="Orejas M."/>
            <person name="Ortiz-Castellanos L."/>
            <person name="Pisabarro A.G."/>
            <person name="Rodriguez-Romero J."/>
            <person name="Ruiz-Herrera J."/>
            <person name="Ruiz-Vazquez R."/>
            <person name="Sanz C."/>
            <person name="Schackwitz W."/>
            <person name="Schmutz J."/>
            <person name="Shahriari M."/>
            <person name="Shelest E."/>
            <person name="Silva-Franco F."/>
            <person name="Soanes D."/>
            <person name="Syed K."/>
            <person name="Tagua V.G."/>
            <person name="Talbot N.J."/>
            <person name="Thon M."/>
            <person name="De vries R.P."/>
            <person name="Wiebenga A."/>
            <person name="Yadav J.S."/>
            <person name="Braun E.L."/>
            <person name="Baker S."/>
            <person name="Garre V."/>
            <person name="Horwitz B."/>
            <person name="Torres-Martinez S."/>
            <person name="Idnurm A."/>
            <person name="Herrera-Estrella A."/>
            <person name="Gabaldon T."/>
            <person name="Grigoriev I.V."/>
        </authorList>
    </citation>
    <scope>NUCLEOTIDE SEQUENCE [LARGE SCALE GENOMIC DNA]</scope>
    <source>
        <strain evidence="2">NRRL 1555(-)</strain>
    </source>
</reference>
<sequence>MLENYLKYQYTHYGGRMEHGHMPASTNPLIISLQDKHLPLPQQHWFGTIDHPQIVANTYNRTIAVYWNTPRETGDCLFVPFTTTPDKFEPIILILDINDFLLAKRKPTRNFNWPQINPFHKAIAVQATKTVQAVQTVPPI</sequence>
<gene>
    <name evidence="1" type="ORF">PHYBLDRAFT_140329</name>
</gene>